<feature type="region of interest" description="Disordered" evidence="1">
    <location>
        <begin position="88"/>
        <end position="124"/>
    </location>
</feature>
<evidence type="ECO:0000313" key="2">
    <source>
        <dbReference type="EMBL" id="CBH96850.1"/>
    </source>
</evidence>
<dbReference type="InterPro" id="IPR003448">
    <property type="entry name" value="Mopterin_biosynth_MoaE"/>
</dbReference>
<dbReference type="Gene3D" id="3.90.1170.40">
    <property type="entry name" value="Molybdopterin biosynthesis MoaE subunit"/>
    <property type="match status" value="1"/>
</dbReference>
<accession>E6PPJ7</accession>
<dbReference type="EMBL" id="CABM01000034">
    <property type="protein sequence ID" value="CBH96850.1"/>
    <property type="molecule type" value="Genomic_DNA"/>
</dbReference>
<dbReference type="Pfam" id="PF02391">
    <property type="entry name" value="MoaE"/>
    <property type="match status" value="1"/>
</dbReference>
<gene>
    <name evidence="2" type="ORF">CARN2_1478</name>
</gene>
<comment type="caution">
    <text evidence="2">The sequence shown here is derived from an EMBL/GenBank/DDBJ whole genome shotgun (WGS) entry which is preliminary data.</text>
</comment>
<dbReference type="GO" id="GO:0006777">
    <property type="term" value="P:Mo-molybdopterin cofactor biosynthetic process"/>
    <property type="evidence" value="ECO:0007669"/>
    <property type="project" value="InterPro"/>
</dbReference>
<name>E6PPJ7_9ZZZZ</name>
<reference evidence="2" key="1">
    <citation type="submission" date="2009-10" db="EMBL/GenBank/DDBJ databases">
        <title>Diversity of trophic interactions inside an arsenic-rich microbial ecosystem.</title>
        <authorList>
            <person name="Bertin P.N."/>
            <person name="Heinrich-Salmeron A."/>
            <person name="Pelletier E."/>
            <person name="Goulhen-Chollet F."/>
            <person name="Arsene-Ploetze F."/>
            <person name="Gallien S."/>
            <person name="Calteau A."/>
            <person name="Vallenet D."/>
            <person name="Casiot C."/>
            <person name="Chane-Woon-Ming B."/>
            <person name="Giloteaux L."/>
            <person name="Barakat M."/>
            <person name="Bonnefoy V."/>
            <person name="Bruneel O."/>
            <person name="Chandler M."/>
            <person name="Cleiss J."/>
            <person name="Duran R."/>
            <person name="Elbaz-Poulichet F."/>
            <person name="Fonknechten N."/>
            <person name="Lauga B."/>
            <person name="Mornico D."/>
            <person name="Ortet P."/>
            <person name="Schaeffer C."/>
            <person name="Siguier P."/>
            <person name="Alexander Thil Smith A."/>
            <person name="Van Dorsselaer A."/>
            <person name="Weissenbach J."/>
            <person name="Medigue C."/>
            <person name="Le Paslier D."/>
        </authorList>
    </citation>
    <scope>NUCLEOTIDE SEQUENCE</scope>
</reference>
<evidence type="ECO:0000256" key="1">
    <source>
        <dbReference type="SAM" id="MobiDB-lite"/>
    </source>
</evidence>
<sequence>MALASTSVIHRIGVPQPGDLIVLEAMASAHRHAAFEACTFLMDHLKTQAPFWKKETTPQGMQWVDAREADIAAMARWGIQAASKRLPPELDIASKQNKNDVSSLYDKPGQHVEPPIETVNGCGAPLGRSPLRRLPC</sequence>
<dbReference type="AlphaFoldDB" id="E6PPJ7"/>
<dbReference type="SUPFAM" id="SSF54690">
    <property type="entry name" value="Molybdopterin synthase subunit MoaE"/>
    <property type="match status" value="1"/>
</dbReference>
<organism evidence="2">
    <name type="scientific">mine drainage metagenome</name>
    <dbReference type="NCBI Taxonomy" id="410659"/>
    <lineage>
        <taxon>unclassified sequences</taxon>
        <taxon>metagenomes</taxon>
        <taxon>ecological metagenomes</taxon>
    </lineage>
</organism>
<dbReference type="InterPro" id="IPR036563">
    <property type="entry name" value="MoaE_sf"/>
</dbReference>
<dbReference type="PANTHER" id="PTHR23404">
    <property type="entry name" value="MOLYBDOPTERIN SYNTHASE RELATED"/>
    <property type="match status" value="1"/>
</dbReference>
<protein>
    <submittedName>
        <fullName evidence="2">Putative Molybdopterin-converting factor subunit 2,MoaE</fullName>
    </submittedName>
</protein>
<proteinExistence type="predicted"/>